<comment type="caution">
    <text evidence="1">The sequence shown here is derived from an EMBL/GenBank/DDBJ whole genome shotgun (WGS) entry which is preliminary data.</text>
</comment>
<protein>
    <submittedName>
        <fullName evidence="1">Uncharacterized protein</fullName>
    </submittedName>
</protein>
<dbReference type="GO" id="GO:0048367">
    <property type="term" value="P:shoot system development"/>
    <property type="evidence" value="ECO:0007669"/>
    <property type="project" value="InterPro"/>
</dbReference>
<keyword evidence="2" id="KW-1185">Reference proteome</keyword>
<dbReference type="AlphaFoldDB" id="A0A7J7LHT2"/>
<accession>A0A7J7LHT2</accession>
<name>A0A7J7LHT2_9MAGN</name>
<dbReference type="GO" id="GO:0048364">
    <property type="term" value="P:root development"/>
    <property type="evidence" value="ECO:0007669"/>
    <property type="project" value="InterPro"/>
</dbReference>
<dbReference type="OrthoDB" id="1878996at2759"/>
<dbReference type="Pfam" id="PF03087">
    <property type="entry name" value="BPS1"/>
    <property type="match status" value="1"/>
</dbReference>
<dbReference type="Proteomes" id="UP000541444">
    <property type="component" value="Unassembled WGS sequence"/>
</dbReference>
<evidence type="ECO:0000313" key="1">
    <source>
        <dbReference type="EMBL" id="KAF6142193.1"/>
    </source>
</evidence>
<gene>
    <name evidence="1" type="ORF">GIB67_037111</name>
</gene>
<dbReference type="InterPro" id="IPR004320">
    <property type="entry name" value="BPS1_pln"/>
</dbReference>
<dbReference type="PANTHER" id="PTHR31509">
    <property type="entry name" value="BPS1-LIKE PROTEIN"/>
    <property type="match status" value="1"/>
</dbReference>
<organism evidence="1 2">
    <name type="scientific">Kingdonia uniflora</name>
    <dbReference type="NCBI Taxonomy" id="39325"/>
    <lineage>
        <taxon>Eukaryota</taxon>
        <taxon>Viridiplantae</taxon>
        <taxon>Streptophyta</taxon>
        <taxon>Embryophyta</taxon>
        <taxon>Tracheophyta</taxon>
        <taxon>Spermatophyta</taxon>
        <taxon>Magnoliopsida</taxon>
        <taxon>Ranunculales</taxon>
        <taxon>Circaeasteraceae</taxon>
        <taxon>Kingdonia</taxon>
    </lineage>
</organism>
<evidence type="ECO:0000313" key="2">
    <source>
        <dbReference type="Proteomes" id="UP000541444"/>
    </source>
</evidence>
<dbReference type="EMBL" id="JACGCM010002279">
    <property type="protein sequence ID" value="KAF6142193.1"/>
    <property type="molecule type" value="Genomic_DNA"/>
</dbReference>
<sequence>MRPSSFLRAKFPVRLSHSTVTPWPVRSSFDEWLTQEIDGLQRWWKESYVSTHWLIDVVNLAVDTQKMTMDTLKDIVYDEGERKVIEDYLEEVVELLDACNRLRERVEIVQNYIDCLRGVLSCFEGRSTPMLARARVVLDSCEAMERRCSNLEKCCSSLRKLGDKISQGCVGIKLNPYESHLKEVLSGSKAVALLACGSLGFSLSFKSKRGFHVSQSHQTNSWSSSLHNLHKEVKEEVEKQRKFGRVVLIELREAVVAAQSLRALLGSTEPNWNAVEALSRKCEKLEEGIEPLGGGLNELYRHLISIRMVLLGILSNA</sequence>
<proteinExistence type="predicted"/>
<reference evidence="1 2" key="1">
    <citation type="journal article" date="2020" name="IScience">
        <title>Genome Sequencing of the Endangered Kingdonia uniflora (Circaeasteraceae, Ranunculales) Reveals Potential Mechanisms of Evolutionary Specialization.</title>
        <authorList>
            <person name="Sun Y."/>
            <person name="Deng T."/>
            <person name="Zhang A."/>
            <person name="Moore M.J."/>
            <person name="Landis J.B."/>
            <person name="Lin N."/>
            <person name="Zhang H."/>
            <person name="Zhang X."/>
            <person name="Huang J."/>
            <person name="Zhang X."/>
            <person name="Sun H."/>
            <person name="Wang H."/>
        </authorList>
    </citation>
    <scope>NUCLEOTIDE SEQUENCE [LARGE SCALE GENOMIC DNA]</scope>
    <source>
        <strain evidence="1">TB1705</strain>
        <tissue evidence="1">Leaf</tissue>
    </source>
</reference>